<keyword evidence="1" id="KW-0547">Nucleotide-binding</keyword>
<keyword evidence="2" id="KW-1185">Reference proteome</keyword>
<evidence type="ECO:0000313" key="2">
    <source>
        <dbReference type="Proteomes" id="UP000095472"/>
    </source>
</evidence>
<name>A0ACD5GUP9_9CYAN</name>
<reference evidence="1 2" key="1">
    <citation type="journal article" date="2016" name="Genome Announc.">
        <title>Draft Genome Sequence of the Thermotolerant Cyanobacterium Desertifilum sp. IPPAS B-1220.</title>
        <authorList>
            <person name="Mironov K.S."/>
            <person name="Sinetova M.A."/>
            <person name="Bolatkhan K."/>
            <person name="Zayadan B.K."/>
            <person name="Ustinova V.V."/>
            <person name="Kupriyanova E.V."/>
            <person name="Skrypnik A.N."/>
            <person name="Gogoleva N.E."/>
            <person name="Gogolev Y.V."/>
            <person name="Los D.A."/>
        </authorList>
    </citation>
    <scope>NUCLEOTIDE SEQUENCE [LARGE SCALE GENOMIC DNA]</scope>
    <source>
        <strain evidence="1 2">IPPAS B-1220</strain>
    </source>
</reference>
<keyword evidence="1" id="KW-0067">ATP-binding</keyword>
<gene>
    <name evidence="1" type="ORF">BH720_000880</name>
</gene>
<sequence>MSWREVADWEDATHRELAIAQFTLPEKLPPVQNWVGRSQELQTLKAQLLNPVTRAITITAVCVVGLAGIGKTTLAAQLVRELQGENAPFVVAAWESLRSVTGKPPRFDGVMDSLLLELSQGKLPQ</sequence>
<evidence type="ECO:0000313" key="1">
    <source>
        <dbReference type="EMBL" id="XPM64615.1"/>
    </source>
</evidence>
<dbReference type="EMBL" id="CP182909">
    <property type="protein sequence ID" value="XPM64615.1"/>
    <property type="molecule type" value="Genomic_DNA"/>
</dbReference>
<organism evidence="1 2">
    <name type="scientific">Desertifilum tharense IPPAS B-1220</name>
    <dbReference type="NCBI Taxonomy" id="1781255"/>
    <lineage>
        <taxon>Bacteria</taxon>
        <taxon>Bacillati</taxon>
        <taxon>Cyanobacteriota</taxon>
        <taxon>Cyanophyceae</taxon>
        <taxon>Desertifilales</taxon>
        <taxon>Desertifilaceae</taxon>
        <taxon>Desertifilum</taxon>
    </lineage>
</organism>
<protein>
    <submittedName>
        <fullName evidence="1">ATP-binding protein</fullName>
    </submittedName>
</protein>
<accession>A0ACD5GUP9</accession>
<proteinExistence type="predicted"/>
<dbReference type="Proteomes" id="UP000095472">
    <property type="component" value="Chromosome"/>
</dbReference>